<keyword evidence="4" id="KW-1185">Reference proteome</keyword>
<evidence type="ECO:0000313" key="4">
    <source>
        <dbReference type="Proteomes" id="UP001434883"/>
    </source>
</evidence>
<organism evidence="3 4">
    <name type="scientific">Xenoophorus captivus</name>
    <dbReference type="NCBI Taxonomy" id="1517983"/>
    <lineage>
        <taxon>Eukaryota</taxon>
        <taxon>Metazoa</taxon>
        <taxon>Chordata</taxon>
        <taxon>Craniata</taxon>
        <taxon>Vertebrata</taxon>
        <taxon>Euteleostomi</taxon>
        <taxon>Actinopterygii</taxon>
        <taxon>Neopterygii</taxon>
        <taxon>Teleostei</taxon>
        <taxon>Neoteleostei</taxon>
        <taxon>Acanthomorphata</taxon>
        <taxon>Ovalentaria</taxon>
        <taxon>Atherinomorphae</taxon>
        <taxon>Cyprinodontiformes</taxon>
        <taxon>Goodeidae</taxon>
        <taxon>Xenoophorus</taxon>
    </lineage>
</organism>
<feature type="region of interest" description="Disordered" evidence="1">
    <location>
        <begin position="96"/>
        <end position="123"/>
    </location>
</feature>
<gene>
    <name evidence="3" type="ORF">XENOCAPTIV_019806</name>
</gene>
<comment type="caution">
    <text evidence="3">The sequence shown here is derived from an EMBL/GenBank/DDBJ whole genome shotgun (WGS) entry which is preliminary data.</text>
</comment>
<name>A0ABV0QMD1_9TELE</name>
<feature type="chain" id="PRO_5047418113" evidence="2">
    <location>
        <begin position="21"/>
        <end position="159"/>
    </location>
</feature>
<keyword evidence="2" id="KW-0732">Signal</keyword>
<feature type="signal peptide" evidence="2">
    <location>
        <begin position="1"/>
        <end position="20"/>
    </location>
</feature>
<protein>
    <submittedName>
        <fullName evidence="3">Uncharacterized protein</fullName>
    </submittedName>
</protein>
<evidence type="ECO:0000256" key="2">
    <source>
        <dbReference type="SAM" id="SignalP"/>
    </source>
</evidence>
<proteinExistence type="predicted"/>
<accession>A0ABV0QMD1</accession>
<dbReference type="Proteomes" id="UP001434883">
    <property type="component" value="Unassembled WGS sequence"/>
</dbReference>
<sequence length="159" mass="16637">MTRVFWDAILLISGSFFTFGAGPRGSSVIEANIFIDTISTAAPEASSSNSLTTSGKGTTTPNFFTVKSSFVSSGAEQTNATVTDAADTLNASAVATSYTPTSNSPTTSNSTTSTTRRPAATTSKPVKSTFHFYSQPGCFPMRDPCCRFHCVDSVANADN</sequence>
<evidence type="ECO:0000256" key="1">
    <source>
        <dbReference type="SAM" id="MobiDB-lite"/>
    </source>
</evidence>
<reference evidence="3 4" key="1">
    <citation type="submission" date="2021-06" db="EMBL/GenBank/DDBJ databases">
        <authorList>
            <person name="Palmer J.M."/>
        </authorList>
    </citation>
    <scope>NUCLEOTIDE SEQUENCE [LARGE SCALE GENOMIC DNA]</scope>
    <source>
        <strain evidence="3 4">XC_2019</strain>
        <tissue evidence="3">Muscle</tissue>
    </source>
</reference>
<dbReference type="EMBL" id="JAHRIN010017227">
    <property type="protein sequence ID" value="MEQ2196974.1"/>
    <property type="molecule type" value="Genomic_DNA"/>
</dbReference>
<evidence type="ECO:0000313" key="3">
    <source>
        <dbReference type="EMBL" id="MEQ2196974.1"/>
    </source>
</evidence>